<dbReference type="OrthoDB" id="6713831at2759"/>
<name>A0A653CFC6_CALMS</name>
<dbReference type="AlphaFoldDB" id="A0A653CFC6"/>
<protein>
    <submittedName>
        <fullName evidence="1">Uncharacterized protein</fullName>
    </submittedName>
</protein>
<evidence type="ECO:0000313" key="1">
    <source>
        <dbReference type="EMBL" id="VEN46473.1"/>
    </source>
</evidence>
<reference evidence="1 2" key="1">
    <citation type="submission" date="2019-01" db="EMBL/GenBank/DDBJ databases">
        <authorList>
            <person name="Sayadi A."/>
        </authorList>
    </citation>
    <scope>NUCLEOTIDE SEQUENCE [LARGE SCALE GENOMIC DNA]</scope>
</reference>
<gene>
    <name evidence="1" type="ORF">CALMAC_LOCUS8551</name>
</gene>
<sequence length="51" mass="5859">MMEAPKHSELRGFSRAVLRLKDWSSGWWLTASENLPCIKYMHTARPRAGGK</sequence>
<keyword evidence="2" id="KW-1185">Reference proteome</keyword>
<proteinExistence type="predicted"/>
<accession>A0A653CFC6</accession>
<dbReference type="Proteomes" id="UP000410492">
    <property type="component" value="Unassembled WGS sequence"/>
</dbReference>
<evidence type="ECO:0000313" key="2">
    <source>
        <dbReference type="Proteomes" id="UP000410492"/>
    </source>
</evidence>
<dbReference type="EMBL" id="CAACVG010007662">
    <property type="protein sequence ID" value="VEN46473.1"/>
    <property type="molecule type" value="Genomic_DNA"/>
</dbReference>
<organism evidence="1 2">
    <name type="scientific">Callosobruchus maculatus</name>
    <name type="common">Southern cowpea weevil</name>
    <name type="synonym">Pulse bruchid</name>
    <dbReference type="NCBI Taxonomy" id="64391"/>
    <lineage>
        <taxon>Eukaryota</taxon>
        <taxon>Metazoa</taxon>
        <taxon>Ecdysozoa</taxon>
        <taxon>Arthropoda</taxon>
        <taxon>Hexapoda</taxon>
        <taxon>Insecta</taxon>
        <taxon>Pterygota</taxon>
        <taxon>Neoptera</taxon>
        <taxon>Endopterygota</taxon>
        <taxon>Coleoptera</taxon>
        <taxon>Polyphaga</taxon>
        <taxon>Cucujiformia</taxon>
        <taxon>Chrysomeloidea</taxon>
        <taxon>Chrysomelidae</taxon>
        <taxon>Bruchinae</taxon>
        <taxon>Bruchini</taxon>
        <taxon>Callosobruchus</taxon>
    </lineage>
</organism>